<sequence>MKIYTKTGDKGETSLIYGSRVPKDHPRVEAYGTLDEANAAIGTAVSLLTAENDAFKESLQRVQTLLFHAGAELATPAEKEVQWKLKPKHTHDIEADIDRWTSELPLLKQFILPGGCPSAAALHQARTIVRRSERLIVSITEEYRNDEVLRFINRLSDYLFVAARYANLLHETEEVLLVPDI</sequence>
<accession>A0A075LGT0</accession>
<dbReference type="EMBL" id="CP008876">
    <property type="protein sequence ID" value="AIF65875.1"/>
    <property type="molecule type" value="Genomic_DNA"/>
</dbReference>
<comment type="catalytic activity">
    <reaction evidence="13 15">
        <text>2 cob(II)yrinate a,c diamide + reduced [electron-transfer flavoprotein] + 2 ATP = 2 adenosylcob(III)yrinate a,c-diamide + 2 triphosphate + oxidized [electron-transfer flavoprotein] + 3 H(+)</text>
        <dbReference type="Rhea" id="RHEA:11528"/>
        <dbReference type="Rhea" id="RHEA-COMP:10685"/>
        <dbReference type="Rhea" id="RHEA-COMP:10686"/>
        <dbReference type="ChEBI" id="CHEBI:15378"/>
        <dbReference type="ChEBI" id="CHEBI:18036"/>
        <dbReference type="ChEBI" id="CHEBI:30616"/>
        <dbReference type="ChEBI" id="CHEBI:57692"/>
        <dbReference type="ChEBI" id="CHEBI:58307"/>
        <dbReference type="ChEBI" id="CHEBI:58503"/>
        <dbReference type="ChEBI" id="CHEBI:58537"/>
        <dbReference type="EC" id="2.5.1.17"/>
    </reaction>
</comment>
<name>A0A075LGT0_9BACI</name>
<dbReference type="GeneID" id="34221867"/>
<feature type="domain" description="Cobalamin adenosyltransferase-like" evidence="16">
    <location>
        <begin position="3"/>
        <end position="166"/>
    </location>
</feature>
<dbReference type="GO" id="GO:0008817">
    <property type="term" value="F:corrinoid adenosyltransferase activity"/>
    <property type="evidence" value="ECO:0007669"/>
    <property type="project" value="UniProtKB-UniRule"/>
</dbReference>
<dbReference type="PANTHER" id="PTHR12213:SF0">
    <property type="entry name" value="CORRINOID ADENOSYLTRANSFERASE MMAB"/>
    <property type="match status" value="1"/>
</dbReference>
<dbReference type="KEGG" id="tap:GZ22_03925"/>
<dbReference type="GO" id="GO:0009236">
    <property type="term" value="P:cobalamin biosynthetic process"/>
    <property type="evidence" value="ECO:0007669"/>
    <property type="project" value="UniProtKB-UniRule"/>
</dbReference>
<dbReference type="EC" id="2.5.1.17" evidence="4 15"/>
<evidence type="ECO:0000256" key="5">
    <source>
        <dbReference type="ARBA" id="ARBA00020963"/>
    </source>
</evidence>
<dbReference type="FunFam" id="1.20.1200.10:FF:000001">
    <property type="entry name" value="Cob(I)yrinic acid a,c-diamide adenosyltransferase"/>
    <property type="match status" value="1"/>
</dbReference>
<evidence type="ECO:0000256" key="15">
    <source>
        <dbReference type="RuleBase" id="RU366026"/>
    </source>
</evidence>
<dbReference type="EMBL" id="FOCD01000010">
    <property type="protein sequence ID" value="SEO22398.1"/>
    <property type="molecule type" value="Genomic_DNA"/>
</dbReference>
<evidence type="ECO:0000313" key="17">
    <source>
        <dbReference type="EMBL" id="AIF65875.1"/>
    </source>
</evidence>
<dbReference type="RefSeq" id="WP_038558834.1">
    <property type="nucleotide sequence ID" value="NZ_CP008876.1"/>
</dbReference>
<dbReference type="PANTHER" id="PTHR12213">
    <property type="entry name" value="CORRINOID ADENOSYLTRANSFERASE"/>
    <property type="match status" value="1"/>
</dbReference>
<evidence type="ECO:0000256" key="13">
    <source>
        <dbReference type="ARBA" id="ARBA00048555"/>
    </source>
</evidence>
<dbReference type="SUPFAM" id="SSF89028">
    <property type="entry name" value="Cobalamin adenosyltransferase-like"/>
    <property type="match status" value="1"/>
</dbReference>
<evidence type="ECO:0000256" key="12">
    <source>
        <dbReference type="ARBA" id="ARBA00033354"/>
    </source>
</evidence>
<keyword evidence="7 15" id="KW-0808">Transferase</keyword>
<evidence type="ECO:0000256" key="14">
    <source>
        <dbReference type="ARBA" id="ARBA00048692"/>
    </source>
</evidence>
<evidence type="ECO:0000256" key="4">
    <source>
        <dbReference type="ARBA" id="ARBA00012454"/>
    </source>
</evidence>
<evidence type="ECO:0000256" key="1">
    <source>
        <dbReference type="ARBA" id="ARBA00005121"/>
    </source>
</evidence>
<dbReference type="NCBIfam" id="TIGR00636">
    <property type="entry name" value="PduO_Nterm"/>
    <property type="match status" value="1"/>
</dbReference>
<evidence type="ECO:0000256" key="6">
    <source>
        <dbReference type="ARBA" id="ARBA00022573"/>
    </source>
</evidence>
<evidence type="ECO:0000256" key="3">
    <source>
        <dbReference type="ARBA" id="ARBA00011233"/>
    </source>
</evidence>
<dbReference type="Pfam" id="PF01923">
    <property type="entry name" value="Cob_adeno_trans"/>
    <property type="match status" value="1"/>
</dbReference>
<evidence type="ECO:0000313" key="20">
    <source>
        <dbReference type="Proteomes" id="UP000199735"/>
    </source>
</evidence>
<comment type="pathway">
    <text evidence="1 15">Cofactor biosynthesis; adenosylcobalamin biosynthesis; adenosylcobalamin from cob(II)yrinate a,c-diamide: step 2/7.</text>
</comment>
<evidence type="ECO:0000313" key="19">
    <source>
        <dbReference type="Proteomes" id="UP000027980"/>
    </source>
</evidence>
<evidence type="ECO:0000256" key="9">
    <source>
        <dbReference type="ARBA" id="ARBA00022840"/>
    </source>
</evidence>
<accession>A0AAX2EKN9</accession>
<dbReference type="UniPathway" id="UPA00148">
    <property type="reaction ID" value="UER00233"/>
</dbReference>
<dbReference type="InterPro" id="IPR029499">
    <property type="entry name" value="PduO-typ"/>
</dbReference>
<proteinExistence type="inferred from homology"/>
<evidence type="ECO:0000256" key="10">
    <source>
        <dbReference type="ARBA" id="ARBA00031529"/>
    </source>
</evidence>
<dbReference type="GO" id="GO:0005524">
    <property type="term" value="F:ATP binding"/>
    <property type="evidence" value="ECO:0007669"/>
    <property type="project" value="UniProtKB-UniRule"/>
</dbReference>
<comment type="subunit">
    <text evidence="3">Homotrimer.</text>
</comment>
<comment type="similarity">
    <text evidence="2 15">Belongs to the Cob(I)alamin adenosyltransferase family.</text>
</comment>
<dbReference type="Proteomes" id="UP000027980">
    <property type="component" value="Chromosome"/>
</dbReference>
<evidence type="ECO:0000256" key="8">
    <source>
        <dbReference type="ARBA" id="ARBA00022741"/>
    </source>
</evidence>
<evidence type="ECO:0000256" key="11">
    <source>
        <dbReference type="ARBA" id="ARBA00033334"/>
    </source>
</evidence>
<organism evidence="17 19">
    <name type="scientific">Terribacillus saccharophilus</name>
    <dbReference type="NCBI Taxonomy" id="361277"/>
    <lineage>
        <taxon>Bacteria</taxon>
        <taxon>Bacillati</taxon>
        <taxon>Bacillota</taxon>
        <taxon>Bacilli</taxon>
        <taxon>Bacillales</taxon>
        <taxon>Bacillaceae</taxon>
        <taxon>Terribacillus</taxon>
    </lineage>
</organism>
<reference evidence="17 19" key="1">
    <citation type="submission" date="2014-07" db="EMBL/GenBank/DDBJ databases">
        <title>Complete genome sequence of a moderately halophilic bacterium Terribacillus aidingensis MP602, isolated from Cryptomeria fortunei in Tianmu mountain in China.</title>
        <authorList>
            <person name="Wang Y."/>
            <person name="Lu P."/>
            <person name="Zhang L."/>
        </authorList>
    </citation>
    <scope>NUCLEOTIDE SEQUENCE [LARGE SCALE GENOMIC DNA]</scope>
    <source>
        <strain evidence="17 19">MP602</strain>
    </source>
</reference>
<dbReference type="HOGENOM" id="CLU_083486_0_2_9"/>
<evidence type="ECO:0000256" key="7">
    <source>
        <dbReference type="ARBA" id="ARBA00022679"/>
    </source>
</evidence>
<evidence type="ECO:0000259" key="16">
    <source>
        <dbReference type="Pfam" id="PF01923"/>
    </source>
</evidence>
<keyword evidence="8 15" id="KW-0547">Nucleotide-binding</keyword>
<dbReference type="OrthoDB" id="9778896at2"/>
<dbReference type="AlphaFoldDB" id="A0A075LGT0"/>
<protein>
    <recommendedName>
        <fullName evidence="5 15">Corrinoid adenosyltransferase</fullName>
        <ecNumber evidence="4 15">2.5.1.17</ecNumber>
    </recommendedName>
    <alternativeName>
        <fullName evidence="10 15">Cob(II)alamin adenosyltransferase</fullName>
    </alternativeName>
    <alternativeName>
        <fullName evidence="12 15">Cob(II)yrinic acid a,c-diamide adenosyltransferase</fullName>
    </alternativeName>
    <alternativeName>
        <fullName evidence="11 15">Cobinamide/cobalamin adenosyltransferase</fullName>
    </alternativeName>
</protein>
<comment type="catalytic activity">
    <reaction evidence="14 15">
        <text>2 cob(II)alamin + reduced [electron-transfer flavoprotein] + 2 ATP = 2 adenosylcob(III)alamin + 2 triphosphate + oxidized [electron-transfer flavoprotein] + 3 H(+)</text>
        <dbReference type="Rhea" id="RHEA:28671"/>
        <dbReference type="Rhea" id="RHEA-COMP:10685"/>
        <dbReference type="Rhea" id="RHEA-COMP:10686"/>
        <dbReference type="ChEBI" id="CHEBI:15378"/>
        <dbReference type="ChEBI" id="CHEBI:16304"/>
        <dbReference type="ChEBI" id="CHEBI:18036"/>
        <dbReference type="ChEBI" id="CHEBI:18408"/>
        <dbReference type="ChEBI" id="CHEBI:30616"/>
        <dbReference type="ChEBI" id="CHEBI:57692"/>
        <dbReference type="ChEBI" id="CHEBI:58307"/>
        <dbReference type="EC" id="2.5.1.17"/>
    </reaction>
</comment>
<keyword evidence="9 15" id="KW-0067">ATP-binding</keyword>
<dbReference type="Gene3D" id="1.20.1200.10">
    <property type="entry name" value="Cobalamin adenosyltransferase-like"/>
    <property type="match status" value="1"/>
</dbReference>
<dbReference type="InterPro" id="IPR036451">
    <property type="entry name" value="CblAdoTrfase-like_sf"/>
</dbReference>
<dbReference type="Proteomes" id="UP000199735">
    <property type="component" value="Unassembled WGS sequence"/>
</dbReference>
<evidence type="ECO:0000313" key="18">
    <source>
        <dbReference type="EMBL" id="SEO22398.1"/>
    </source>
</evidence>
<keyword evidence="6 15" id="KW-0169">Cobalamin biosynthesis</keyword>
<evidence type="ECO:0000256" key="2">
    <source>
        <dbReference type="ARBA" id="ARBA00007487"/>
    </source>
</evidence>
<reference evidence="18 20" key="2">
    <citation type="submission" date="2016-10" db="EMBL/GenBank/DDBJ databases">
        <authorList>
            <person name="Varghese N."/>
            <person name="Submissions S."/>
        </authorList>
    </citation>
    <scope>NUCLEOTIDE SEQUENCE [LARGE SCALE GENOMIC DNA]</scope>
    <source>
        <strain evidence="18 20">DSM 21619</strain>
    </source>
</reference>
<dbReference type="InterPro" id="IPR016030">
    <property type="entry name" value="CblAdoTrfase-like"/>
</dbReference>
<gene>
    <name evidence="17" type="ORF">GZ22_03925</name>
    <name evidence="18" type="ORF">SAMN04489762_3756</name>
</gene>